<evidence type="ECO:0000313" key="3">
    <source>
        <dbReference type="Proteomes" id="UP000238137"/>
    </source>
</evidence>
<feature type="transmembrane region" description="Helical" evidence="1">
    <location>
        <begin position="6"/>
        <end position="27"/>
    </location>
</feature>
<gene>
    <name evidence="2" type="ORF">A7A09_015275</name>
</gene>
<keyword evidence="3" id="KW-1185">Reference proteome</keyword>
<keyword evidence="1" id="KW-0812">Transmembrane</keyword>
<sequence length="69" mass="7763">MDRRAQFSILNALAAPFTAIGRFLVLLAEANPRMRELDRLSRVSDEDLAAKGLTRDGEIRRIMGVNSYL</sequence>
<dbReference type="OrthoDB" id="7867799at2"/>
<keyword evidence="1" id="KW-1133">Transmembrane helix</keyword>
<accession>A0A3R7LNZ8</accession>
<comment type="caution">
    <text evidence="2">The sequence shown here is derived from an EMBL/GenBank/DDBJ whole genome shotgun (WGS) entry which is preliminary data.</text>
</comment>
<reference evidence="2" key="1">
    <citation type="submission" date="2018-05" db="EMBL/GenBank/DDBJ databases">
        <title>Reclassification of Methylarcula marina and Methylarcula terricola as Paracoccus methylarcula sp.nov., comb.nov. and Paracoccus terricola comb.nov.</title>
        <authorList>
            <person name="Shmareva M.N."/>
            <person name="Doronina N.V."/>
            <person name="Vasilenko O.V."/>
            <person name="Tarlachkov S.V."/>
            <person name="Trotsenko Y.A."/>
        </authorList>
    </citation>
    <scope>NUCLEOTIDE SEQUENCE [LARGE SCALE GENOMIC DNA]</scope>
    <source>
        <strain evidence="2">VKM B-2159</strain>
    </source>
</reference>
<evidence type="ECO:0000256" key="1">
    <source>
        <dbReference type="SAM" id="Phobius"/>
    </source>
</evidence>
<dbReference type="Proteomes" id="UP000238137">
    <property type="component" value="Unassembled WGS sequence"/>
</dbReference>
<keyword evidence="1" id="KW-0472">Membrane</keyword>
<evidence type="ECO:0000313" key="2">
    <source>
        <dbReference type="EMBL" id="RNF33849.1"/>
    </source>
</evidence>
<name>A0A3R7LNZ8_9RHOB</name>
<protein>
    <submittedName>
        <fullName evidence="2">DUF1127 domain-containing protein</fullName>
    </submittedName>
</protein>
<dbReference type="AlphaFoldDB" id="A0A3R7LNZ8"/>
<organism evidence="2 3">
    <name type="scientific">Paracoccus methylarcula</name>
    <dbReference type="NCBI Taxonomy" id="72022"/>
    <lineage>
        <taxon>Bacteria</taxon>
        <taxon>Pseudomonadati</taxon>
        <taxon>Pseudomonadota</taxon>
        <taxon>Alphaproteobacteria</taxon>
        <taxon>Rhodobacterales</taxon>
        <taxon>Paracoccaceae</taxon>
        <taxon>Paracoccus</taxon>
    </lineage>
</organism>
<proteinExistence type="predicted"/>
<dbReference type="EMBL" id="PXNQ02000009">
    <property type="protein sequence ID" value="RNF33849.1"/>
    <property type="molecule type" value="Genomic_DNA"/>
</dbReference>